<dbReference type="GO" id="GO:0019628">
    <property type="term" value="P:urate catabolic process"/>
    <property type="evidence" value="ECO:0007669"/>
    <property type="project" value="UniProtKB-UniPathway"/>
</dbReference>
<sequence length="303" mass="34104">MAQSEVAAPPSLVVNGYKIEGTYGKFNVNVFRVNKNRVAPFHEVLDIDTEIVLEAGFIEAYTVGDNSNILPTDTMKNFLYVVAQKGEYESVEDFGIAGVRAFLAEHSYLHKATLILSRNIWDRLTVAGQDHPHAFKGVGPEKEVARVIGTRGGDIKVYSTIYGMKLLKTTQSGFEGFYVDRYTTLPPTQDRLFATAVEATYEYSDLPEGKFQAIRERVRRCFIEEFSGPPPKGAYSKSVQETECEMALRALKEIPNLTRFEMVLPNIHHFKFNLAQFSLPNDNEVFFRNEGASGKIHCIVTRV</sequence>
<dbReference type="PANTHER" id="PTHR42874">
    <property type="entry name" value="URICASE"/>
    <property type="match status" value="1"/>
</dbReference>
<feature type="active site" description="Charge relay system" evidence="6">
    <location>
        <position position="72"/>
    </location>
</feature>
<feature type="binding site" evidence="7">
    <location>
        <position position="73"/>
    </location>
    <ligand>
        <name>urate</name>
        <dbReference type="ChEBI" id="CHEBI:17775"/>
    </ligand>
</feature>
<comment type="catalytic activity">
    <reaction evidence="5 8">
        <text>urate + O2 + H2O = 5-hydroxyisourate + H2O2</text>
        <dbReference type="Rhea" id="RHEA:21368"/>
        <dbReference type="ChEBI" id="CHEBI:15377"/>
        <dbReference type="ChEBI" id="CHEBI:15379"/>
        <dbReference type="ChEBI" id="CHEBI:16240"/>
        <dbReference type="ChEBI" id="CHEBI:17775"/>
        <dbReference type="ChEBI" id="CHEBI:18072"/>
        <dbReference type="EC" id="1.7.3.3"/>
    </reaction>
</comment>
<dbReference type="Pfam" id="PF01014">
    <property type="entry name" value="Uricase"/>
    <property type="match status" value="2"/>
</dbReference>
<dbReference type="PRINTS" id="PR00093">
    <property type="entry name" value="URICASE"/>
</dbReference>
<dbReference type="NCBIfam" id="TIGR03383">
    <property type="entry name" value="urate_oxi"/>
    <property type="match status" value="1"/>
</dbReference>
<feature type="binding site" evidence="7">
    <location>
        <position position="191"/>
    </location>
    <ligand>
        <name>5-hydroxyisourate</name>
        <dbReference type="ChEBI" id="CHEBI:18072"/>
    </ligand>
</feature>
<feature type="binding site" evidence="7">
    <location>
        <position position="72"/>
    </location>
    <ligand>
        <name>5-hydroxyisourate</name>
        <dbReference type="ChEBI" id="CHEBI:18072"/>
    </ligand>
</feature>
<dbReference type="PIRSF" id="PIRSF000241">
    <property type="entry name" value="Urate_oxidase"/>
    <property type="match status" value="1"/>
</dbReference>
<dbReference type="Gene3D" id="3.10.270.10">
    <property type="entry name" value="Urate Oxidase"/>
    <property type="match status" value="1"/>
</dbReference>
<evidence type="ECO:0000256" key="5">
    <source>
        <dbReference type="PIRNR" id="PIRNR000241"/>
    </source>
</evidence>
<evidence type="ECO:0000313" key="9">
    <source>
        <dbReference type="EMBL" id="AZL94727.1"/>
    </source>
</evidence>
<feature type="binding site" evidence="7">
    <location>
        <position position="239"/>
    </location>
    <ligand>
        <name>urate</name>
        <dbReference type="ChEBI" id="CHEBI:17775"/>
    </ligand>
</feature>
<comment type="pathway">
    <text evidence="1 5">Purine metabolism; urate degradation; (S)-allantoin from urate: step 1/3.</text>
</comment>
<comment type="similarity">
    <text evidence="2 5 8">Belongs to the uricase family.</text>
</comment>
<dbReference type="EC" id="1.7.3.3" evidence="5 8"/>
<evidence type="ECO:0000256" key="7">
    <source>
        <dbReference type="PIRSR" id="PIRSR000241-2"/>
    </source>
</evidence>
<keyword evidence="5" id="KW-0576">Peroxisome</keyword>
<feature type="binding site" evidence="7">
    <location>
        <position position="266"/>
    </location>
    <ligand>
        <name>5-hydroxyisourate</name>
        <dbReference type="ChEBI" id="CHEBI:18072"/>
    </ligand>
</feature>
<protein>
    <recommendedName>
        <fullName evidence="5 8">Uricase</fullName>
        <ecNumber evidence="5 8">1.7.3.3</ecNumber>
    </recommendedName>
    <alternativeName>
        <fullName evidence="5">Urate oxidase</fullName>
    </alternativeName>
</protein>
<organism evidence="9">
    <name type="scientific">Nephromyces sp. MMRI</name>
    <dbReference type="NCBI Taxonomy" id="2496275"/>
    <lineage>
        <taxon>Eukaryota</taxon>
        <taxon>Sar</taxon>
        <taxon>Alveolata</taxon>
        <taxon>Apicomplexa</taxon>
        <taxon>Aconoidasida</taxon>
        <taxon>Nephromycida</taxon>
        <taxon>Nephromyces</taxon>
    </lineage>
</organism>
<evidence type="ECO:0000256" key="3">
    <source>
        <dbReference type="ARBA" id="ARBA00022631"/>
    </source>
</evidence>
<feature type="binding site" evidence="7">
    <location>
        <position position="240"/>
    </location>
    <ligand>
        <name>5-hydroxyisourate</name>
        <dbReference type="ChEBI" id="CHEBI:18072"/>
    </ligand>
</feature>
<dbReference type="AlphaFoldDB" id="A0A3S5HLX1"/>
<feature type="binding site" evidence="7">
    <location>
        <position position="191"/>
    </location>
    <ligand>
        <name>urate</name>
        <dbReference type="ChEBI" id="CHEBI:17775"/>
    </ligand>
</feature>
<feature type="binding site" evidence="7">
    <location>
        <position position="240"/>
    </location>
    <ligand>
        <name>urate</name>
        <dbReference type="ChEBI" id="CHEBI:17775"/>
    </ligand>
</feature>
<evidence type="ECO:0000256" key="6">
    <source>
        <dbReference type="PIRSR" id="PIRSR000241-1"/>
    </source>
</evidence>
<feature type="binding site" evidence="7">
    <location>
        <position position="73"/>
    </location>
    <ligand>
        <name>5-hydroxyisourate</name>
        <dbReference type="ChEBI" id="CHEBI:18072"/>
    </ligand>
</feature>
<comment type="function">
    <text evidence="5 8">Catalyzes the oxidation of uric acid to 5-hydroxyisourate, which is further processed to form (S)-allantoin.</text>
</comment>
<evidence type="ECO:0000256" key="4">
    <source>
        <dbReference type="ARBA" id="ARBA00023002"/>
    </source>
</evidence>
<feature type="binding site" evidence="7">
    <location>
        <position position="72"/>
    </location>
    <ligand>
        <name>O2</name>
        <dbReference type="ChEBI" id="CHEBI:15379"/>
    </ligand>
</feature>
<dbReference type="GO" id="GO:0006145">
    <property type="term" value="P:purine nucleobase catabolic process"/>
    <property type="evidence" value="ECO:0007669"/>
    <property type="project" value="TreeGrafter"/>
</dbReference>
<dbReference type="UniPathway" id="UPA00394">
    <property type="reaction ID" value="UER00650"/>
</dbReference>
<feature type="active site" description="Charge relay system" evidence="6">
    <location>
        <position position="25"/>
    </location>
</feature>
<evidence type="ECO:0000256" key="1">
    <source>
        <dbReference type="ARBA" id="ARBA00004831"/>
    </source>
</evidence>
<reference evidence="9" key="1">
    <citation type="journal article" date="2018" name="Genome Biol. Evol.">
        <title>Nephromyces encodes a urate metabolism pathway and predicted peroxisomes, demonstrating these are not ancient losses of apicomplexans.</title>
        <authorList>
            <person name="Paight C."/>
            <person name="Slamovits C.H."/>
            <person name="Saffo M.B."/>
            <person name="Lane C.E."/>
        </authorList>
    </citation>
    <scope>NUCLEOTIDE SEQUENCE</scope>
    <source>
        <strain evidence="9">Neph249</strain>
    </source>
</reference>
<dbReference type="InterPro" id="IPR002042">
    <property type="entry name" value="Uricase"/>
</dbReference>
<feature type="binding site" evidence="7">
    <location>
        <position position="239"/>
    </location>
    <ligand>
        <name>5-hydroxyisourate</name>
        <dbReference type="ChEBI" id="CHEBI:18072"/>
    </ligand>
</feature>
<dbReference type="SUPFAM" id="SSF55620">
    <property type="entry name" value="Tetrahydrobiopterin biosynthesis enzymes-like"/>
    <property type="match status" value="2"/>
</dbReference>
<dbReference type="PANTHER" id="PTHR42874:SF1">
    <property type="entry name" value="URICASE"/>
    <property type="match status" value="1"/>
</dbReference>
<keyword evidence="4 5" id="KW-0560">Oxidoreductase</keyword>
<keyword evidence="3 5" id="KW-0659">Purine metabolism</keyword>
<comment type="subcellular location">
    <subcellularLocation>
        <location evidence="5">Peroxisome</location>
    </subcellularLocation>
</comment>
<feature type="binding site" evidence="7">
    <location>
        <position position="266"/>
    </location>
    <ligand>
        <name>O2</name>
        <dbReference type="ChEBI" id="CHEBI:15379"/>
    </ligand>
</feature>
<feature type="active site" description="Charge relay system" evidence="6">
    <location>
        <position position="268"/>
    </location>
</feature>
<dbReference type="EMBL" id="MK266018">
    <property type="protein sequence ID" value="AZL94727.1"/>
    <property type="molecule type" value="mRNA"/>
</dbReference>
<feature type="binding site" evidence="7">
    <location>
        <position position="266"/>
    </location>
    <ligand>
        <name>urate</name>
        <dbReference type="ChEBI" id="CHEBI:17775"/>
    </ligand>
</feature>
<evidence type="ECO:0000256" key="8">
    <source>
        <dbReference type="RuleBase" id="RU004455"/>
    </source>
</evidence>
<proteinExistence type="evidence at transcript level"/>
<name>A0A3S5HLX1_9APIC</name>
<accession>A0A3S5HLX1</accession>
<dbReference type="GO" id="GO:0004846">
    <property type="term" value="F:urate oxidase activity"/>
    <property type="evidence" value="ECO:0007669"/>
    <property type="project" value="UniProtKB-EC"/>
</dbReference>
<feature type="binding site" evidence="7">
    <location>
        <position position="174"/>
    </location>
    <ligand>
        <name>urate</name>
        <dbReference type="ChEBI" id="CHEBI:17775"/>
    </ligand>
</feature>
<feature type="binding site" evidence="7">
    <location>
        <position position="72"/>
    </location>
    <ligand>
        <name>urate</name>
        <dbReference type="ChEBI" id="CHEBI:17775"/>
    </ligand>
</feature>
<evidence type="ECO:0000256" key="2">
    <source>
        <dbReference type="ARBA" id="ARBA00009760"/>
    </source>
</evidence>
<feature type="binding site" evidence="7">
    <location>
        <position position="174"/>
    </location>
    <ligand>
        <name>5-hydroxyisourate</name>
        <dbReference type="ChEBI" id="CHEBI:18072"/>
    </ligand>
</feature>
<dbReference type="GO" id="GO:0005777">
    <property type="term" value="C:peroxisome"/>
    <property type="evidence" value="ECO:0007669"/>
    <property type="project" value="UniProtKB-SubCell"/>
</dbReference>